<dbReference type="InterPro" id="IPR001584">
    <property type="entry name" value="Integrase_cat-core"/>
</dbReference>
<gene>
    <name evidence="3" type="ORF">DCAR_0934754</name>
</gene>
<dbReference type="EMBL" id="CP093351">
    <property type="protein sequence ID" value="WOH15217.1"/>
    <property type="molecule type" value="Genomic_DNA"/>
</dbReference>
<dbReference type="InterPro" id="IPR012337">
    <property type="entry name" value="RNaseH-like_sf"/>
</dbReference>
<keyword evidence="4" id="KW-1185">Reference proteome</keyword>
<evidence type="ECO:0000313" key="4">
    <source>
        <dbReference type="Proteomes" id="UP000077755"/>
    </source>
</evidence>
<dbReference type="Gene3D" id="3.30.420.10">
    <property type="entry name" value="Ribonuclease H-like superfamily/Ribonuclease H"/>
    <property type="match status" value="1"/>
</dbReference>
<dbReference type="FunFam" id="3.30.420.10:FF:000032">
    <property type="entry name" value="Retrovirus-related Pol polyprotein from transposon 297-like Protein"/>
    <property type="match status" value="1"/>
</dbReference>
<dbReference type="GO" id="GO:0003676">
    <property type="term" value="F:nucleic acid binding"/>
    <property type="evidence" value="ECO:0007669"/>
    <property type="project" value="InterPro"/>
</dbReference>
<dbReference type="PROSITE" id="PS50013">
    <property type="entry name" value="CHROMO_2"/>
    <property type="match status" value="1"/>
</dbReference>
<sequence length="428" mass="49055">MRKDVAEFVRVCIVCQQQKSSQKLPAGLLQPLTIPTSIWSDISLDFIEGLPLSRGIDTVLVVVDRMTKYCHFIGLRHPFTAVTVAEAFVKEIVRLHGFPSSIVSDRDRIFLSHFWQELFKLQGTELKRSTSYHPQTDGQTEILNKSLETYLRCYASAHPKQWAKWLPWAEFSYNTSSHSSSRFTPFKLVYGRDPPPLVRVPHGVTVVHSVEEILQERDAIVDELRVNLLRAQQRMKLAADTKRRDEEFEVGDWVYLKLQPYRQKSLARRPFEKLAAKFYGPFQVLSRIGKVAYKLDLPAESKLHPVFHVSQLKKALGTQPSHPTIPAQLNSELEMNVFPEQVLAVRTKGAPGTGHLEVLLKWNELPEFEATWEEAEMINRRFPDFHLEDKVSRWEAGNVTNTGQQSKVVKVFTRQKKKQGSKGSLGKN</sequence>
<dbReference type="Gene3D" id="2.40.50.40">
    <property type="match status" value="1"/>
</dbReference>
<dbReference type="Proteomes" id="UP000077755">
    <property type="component" value="Chromosome 9"/>
</dbReference>
<dbReference type="GO" id="GO:0015074">
    <property type="term" value="P:DNA integration"/>
    <property type="evidence" value="ECO:0007669"/>
    <property type="project" value="InterPro"/>
</dbReference>
<proteinExistence type="predicted"/>
<organism evidence="3 4">
    <name type="scientific">Daucus carota subsp. sativus</name>
    <name type="common">Carrot</name>
    <dbReference type="NCBI Taxonomy" id="79200"/>
    <lineage>
        <taxon>Eukaryota</taxon>
        <taxon>Viridiplantae</taxon>
        <taxon>Streptophyta</taxon>
        <taxon>Embryophyta</taxon>
        <taxon>Tracheophyta</taxon>
        <taxon>Spermatophyta</taxon>
        <taxon>Magnoliopsida</taxon>
        <taxon>eudicotyledons</taxon>
        <taxon>Gunneridae</taxon>
        <taxon>Pentapetalae</taxon>
        <taxon>asterids</taxon>
        <taxon>campanulids</taxon>
        <taxon>Apiales</taxon>
        <taxon>Apiaceae</taxon>
        <taxon>Apioideae</taxon>
        <taxon>Scandiceae</taxon>
        <taxon>Daucinae</taxon>
        <taxon>Daucus</taxon>
        <taxon>Daucus sect. Daucus</taxon>
    </lineage>
</organism>
<dbReference type="PANTHER" id="PTHR37984">
    <property type="entry name" value="PROTEIN CBG26694"/>
    <property type="match status" value="1"/>
</dbReference>
<dbReference type="InterPro" id="IPR000953">
    <property type="entry name" value="Chromo/chromo_shadow_dom"/>
</dbReference>
<dbReference type="PANTHER" id="PTHR37984:SF5">
    <property type="entry name" value="PROTEIN NYNRIN-LIKE"/>
    <property type="match status" value="1"/>
</dbReference>
<evidence type="ECO:0000259" key="1">
    <source>
        <dbReference type="PROSITE" id="PS50013"/>
    </source>
</evidence>
<dbReference type="SUPFAM" id="SSF54160">
    <property type="entry name" value="Chromo domain-like"/>
    <property type="match status" value="1"/>
</dbReference>
<name>A0AAF1BFR0_DAUCS</name>
<dbReference type="SUPFAM" id="SSF53098">
    <property type="entry name" value="Ribonuclease H-like"/>
    <property type="match status" value="1"/>
</dbReference>
<dbReference type="InterPro" id="IPR050951">
    <property type="entry name" value="Retrovirus_Pol_polyprotein"/>
</dbReference>
<dbReference type="AlphaFoldDB" id="A0AAF1BFR0"/>
<dbReference type="Pfam" id="PF24626">
    <property type="entry name" value="SH3_Tf2-1"/>
    <property type="match status" value="1"/>
</dbReference>
<evidence type="ECO:0000313" key="3">
    <source>
        <dbReference type="EMBL" id="WOH15217.1"/>
    </source>
</evidence>
<dbReference type="InterPro" id="IPR056924">
    <property type="entry name" value="SH3_Tf2-1"/>
</dbReference>
<feature type="domain" description="Chromo" evidence="1">
    <location>
        <begin position="337"/>
        <end position="378"/>
    </location>
</feature>
<evidence type="ECO:0000259" key="2">
    <source>
        <dbReference type="PROSITE" id="PS50994"/>
    </source>
</evidence>
<dbReference type="InterPro" id="IPR036397">
    <property type="entry name" value="RNaseH_sf"/>
</dbReference>
<feature type="domain" description="Integrase catalytic" evidence="2">
    <location>
        <begin position="31"/>
        <end position="193"/>
    </location>
</feature>
<dbReference type="PROSITE" id="PS50994">
    <property type="entry name" value="INTEGRASE"/>
    <property type="match status" value="1"/>
</dbReference>
<protein>
    <recommendedName>
        <fullName evidence="5">Integrase catalytic domain-containing protein</fullName>
    </recommendedName>
</protein>
<accession>A0AAF1BFR0</accession>
<reference evidence="3" key="1">
    <citation type="journal article" date="2016" name="Nat. Genet.">
        <title>A high-quality carrot genome assembly provides new insights into carotenoid accumulation and asterid genome evolution.</title>
        <authorList>
            <person name="Iorizzo M."/>
            <person name="Ellison S."/>
            <person name="Senalik D."/>
            <person name="Zeng P."/>
            <person name="Satapoomin P."/>
            <person name="Huang J."/>
            <person name="Bowman M."/>
            <person name="Iovene M."/>
            <person name="Sanseverino W."/>
            <person name="Cavagnaro P."/>
            <person name="Yildiz M."/>
            <person name="Macko-Podgorni A."/>
            <person name="Moranska E."/>
            <person name="Grzebelus E."/>
            <person name="Grzebelus D."/>
            <person name="Ashrafi H."/>
            <person name="Zheng Z."/>
            <person name="Cheng S."/>
            <person name="Spooner D."/>
            <person name="Van Deynze A."/>
            <person name="Simon P."/>
        </authorList>
    </citation>
    <scope>NUCLEOTIDE SEQUENCE</scope>
    <source>
        <tissue evidence="3">Leaf</tissue>
    </source>
</reference>
<evidence type="ECO:0008006" key="5">
    <source>
        <dbReference type="Google" id="ProtNLM"/>
    </source>
</evidence>
<dbReference type="InterPro" id="IPR016197">
    <property type="entry name" value="Chromo-like_dom_sf"/>
</dbReference>
<reference evidence="3" key="2">
    <citation type="submission" date="2022-03" db="EMBL/GenBank/DDBJ databases">
        <title>Draft title - Genomic analysis of global carrot germplasm unveils the trajectory of domestication and the origin of high carotenoid orange carrot.</title>
        <authorList>
            <person name="Iorizzo M."/>
            <person name="Ellison S."/>
            <person name="Senalik D."/>
            <person name="Macko-Podgorni A."/>
            <person name="Grzebelus D."/>
            <person name="Bostan H."/>
            <person name="Rolling W."/>
            <person name="Curaba J."/>
            <person name="Simon P."/>
        </authorList>
    </citation>
    <scope>NUCLEOTIDE SEQUENCE</scope>
    <source>
        <tissue evidence="3">Leaf</tissue>
    </source>
</reference>